<gene>
    <name evidence="1" type="ORF">PENSUB_1507</name>
</gene>
<comment type="caution">
    <text evidence="1">The sequence shown here is derived from an EMBL/GenBank/DDBJ whole genome shotgun (WGS) entry which is preliminary data.</text>
</comment>
<keyword evidence="2" id="KW-1185">Reference proteome</keyword>
<accession>A0A1Q5UJV8</accession>
<evidence type="ECO:0000313" key="2">
    <source>
        <dbReference type="Proteomes" id="UP000186955"/>
    </source>
</evidence>
<dbReference type="EMBL" id="MNBE01000177">
    <property type="protein sequence ID" value="OKP12775.1"/>
    <property type="molecule type" value="Genomic_DNA"/>
</dbReference>
<organism evidence="1 2">
    <name type="scientific">Penicillium subrubescens</name>
    <dbReference type="NCBI Taxonomy" id="1316194"/>
    <lineage>
        <taxon>Eukaryota</taxon>
        <taxon>Fungi</taxon>
        <taxon>Dikarya</taxon>
        <taxon>Ascomycota</taxon>
        <taxon>Pezizomycotina</taxon>
        <taxon>Eurotiomycetes</taxon>
        <taxon>Eurotiomycetidae</taxon>
        <taxon>Eurotiales</taxon>
        <taxon>Aspergillaceae</taxon>
        <taxon>Penicillium</taxon>
    </lineage>
</organism>
<sequence length="78" mass="8739">MNTGWKAVDISPRTISSGFQVVKSLGKILPEQKEFYNDATTKNEARYAPKGKFATKLARFIPFEALPPMPNTSDMQEC</sequence>
<dbReference type="AlphaFoldDB" id="A0A1Q5UJV8"/>
<protein>
    <submittedName>
        <fullName evidence="1">Uncharacterized protein</fullName>
    </submittedName>
</protein>
<evidence type="ECO:0000313" key="1">
    <source>
        <dbReference type="EMBL" id="OKP12775.1"/>
    </source>
</evidence>
<reference evidence="1 2" key="1">
    <citation type="submission" date="2016-10" db="EMBL/GenBank/DDBJ databases">
        <title>Genome sequence of the ascomycete fungus Penicillium subrubescens.</title>
        <authorList>
            <person name="De Vries R.P."/>
            <person name="Peng M."/>
            <person name="Dilokpimol A."/>
            <person name="Hilden K."/>
            <person name="Makela M.R."/>
            <person name="Grigoriev I."/>
            <person name="Riley R."/>
            <person name="Granchi Z."/>
        </authorList>
    </citation>
    <scope>NUCLEOTIDE SEQUENCE [LARGE SCALE GENOMIC DNA]</scope>
    <source>
        <strain evidence="1 2">CBS 132785</strain>
    </source>
</reference>
<dbReference type="Proteomes" id="UP000186955">
    <property type="component" value="Unassembled WGS sequence"/>
</dbReference>
<proteinExistence type="predicted"/>
<name>A0A1Q5UJV8_9EURO</name>